<dbReference type="GeneID" id="9591020"/>
<sequence>MSTNPTEGAINDLPPEILGEIFIHCTPRDDLTTDKNLLWVSPSQVCRSWRQAALSCHRFWAQAITFAQPFWTYTTLRRAASAPLTFKIDLDRIELDYAVTIVALHIQRTRELVLTGADVEVYRFLKHFAQEDSEAPLLEVIHLDATNWRSPLEEGSMYHLPNIFPNPQCIPSRMRVLELISCMLPTTSGVYTNLTTLRLCRPPPPRDLFGTLFALLGATPNLDTLTIEELCVLPVGWPTRCPRLANLTYKCSDDSRIQNELNAFLSLLGTLDPTQTRNVTAHVFEPKDIYAVLKHRIPFGTLPVQLHIQEQAKELVKVVIAPHEATNAPCTFTLQARIRRGANGDFLPDHQRTQLVRETVTLLGHLPITSVCVQGFHDIARCVIRDLDALAALGSVTHWKIHGTPPPPLLLEAALLRRMLSIGFRTRFYHEWEIRDADGGAIQIFPALSCIEIVGVDFQPRMTGMYGGAVVTADGILSSGGSYVFSPVGDVIGVTGDVFAPAGPDILHLIFMLVWASAERRRLKVLHSCVPKVIITDCRDVDAGIVYAMQGFTKVQWDGKGASDTKYTEFEDVRSAVLSSFAEMFVQPVLQPV</sequence>
<dbReference type="SUPFAM" id="SSF81383">
    <property type="entry name" value="F-box domain"/>
    <property type="match status" value="1"/>
</dbReference>
<dbReference type="HOGENOM" id="CLU_460161_0_0_1"/>
<dbReference type="Gene3D" id="1.20.1280.50">
    <property type="match status" value="1"/>
</dbReference>
<feature type="domain" description="F-box" evidence="1">
    <location>
        <begin position="10"/>
        <end position="61"/>
    </location>
</feature>
<evidence type="ECO:0000313" key="3">
    <source>
        <dbReference type="Proteomes" id="UP000007431"/>
    </source>
</evidence>
<dbReference type="Pfam" id="PF12937">
    <property type="entry name" value="F-box-like"/>
    <property type="match status" value="1"/>
</dbReference>
<dbReference type="OrthoDB" id="3203373at2759"/>
<proteinExistence type="predicted"/>
<keyword evidence="3" id="KW-1185">Reference proteome</keyword>
<dbReference type="EMBL" id="GL377305">
    <property type="protein sequence ID" value="EFI98567.1"/>
    <property type="molecule type" value="Genomic_DNA"/>
</dbReference>
<evidence type="ECO:0000313" key="2">
    <source>
        <dbReference type="EMBL" id="EFI98567.1"/>
    </source>
</evidence>
<reference evidence="2 3" key="1">
    <citation type="journal article" date="2010" name="Nat. Biotechnol.">
        <title>Genome sequence of the model mushroom Schizophyllum commune.</title>
        <authorList>
            <person name="Ohm R.A."/>
            <person name="de Jong J.F."/>
            <person name="Lugones L.G."/>
            <person name="Aerts A."/>
            <person name="Kothe E."/>
            <person name="Stajich J.E."/>
            <person name="de Vries R.P."/>
            <person name="Record E."/>
            <person name="Levasseur A."/>
            <person name="Baker S.E."/>
            <person name="Bartholomew K.A."/>
            <person name="Coutinho P.M."/>
            <person name="Erdmann S."/>
            <person name="Fowler T.J."/>
            <person name="Gathman A.C."/>
            <person name="Lombard V."/>
            <person name="Henrissat B."/>
            <person name="Knabe N."/>
            <person name="Kuees U."/>
            <person name="Lilly W.W."/>
            <person name="Lindquist E."/>
            <person name="Lucas S."/>
            <person name="Magnuson J.K."/>
            <person name="Piumi F."/>
            <person name="Raudaskoski M."/>
            <person name="Salamov A."/>
            <person name="Schmutz J."/>
            <person name="Schwarze F.W.M.R."/>
            <person name="vanKuyk P.A."/>
            <person name="Horton J.S."/>
            <person name="Grigoriev I.V."/>
            <person name="Woesten H.A.B."/>
        </authorList>
    </citation>
    <scope>NUCLEOTIDE SEQUENCE [LARGE SCALE GENOMIC DNA]</scope>
    <source>
        <strain evidence="3">H4-8 / FGSC 9210</strain>
    </source>
</reference>
<dbReference type="InterPro" id="IPR036047">
    <property type="entry name" value="F-box-like_dom_sf"/>
</dbReference>
<dbReference type="InterPro" id="IPR001810">
    <property type="entry name" value="F-box_dom"/>
</dbReference>
<dbReference type="VEuPathDB" id="FungiDB:SCHCODRAFT_02619828"/>
<evidence type="ECO:0000259" key="1">
    <source>
        <dbReference type="Pfam" id="PF12937"/>
    </source>
</evidence>
<name>D8Q1V4_SCHCM</name>
<organism evidence="3">
    <name type="scientific">Schizophyllum commune (strain H4-8 / FGSC 9210)</name>
    <name type="common">Split gill fungus</name>
    <dbReference type="NCBI Taxonomy" id="578458"/>
    <lineage>
        <taxon>Eukaryota</taxon>
        <taxon>Fungi</taxon>
        <taxon>Dikarya</taxon>
        <taxon>Basidiomycota</taxon>
        <taxon>Agaricomycotina</taxon>
        <taxon>Agaricomycetes</taxon>
        <taxon>Agaricomycetidae</taxon>
        <taxon>Agaricales</taxon>
        <taxon>Schizophyllaceae</taxon>
        <taxon>Schizophyllum</taxon>
    </lineage>
</organism>
<dbReference type="KEGG" id="scm:SCHCO_02619828"/>
<protein>
    <recommendedName>
        <fullName evidence="1">F-box domain-containing protein</fullName>
    </recommendedName>
</protein>
<dbReference type="Proteomes" id="UP000007431">
    <property type="component" value="Unassembled WGS sequence"/>
</dbReference>
<dbReference type="InParanoid" id="D8Q1V4"/>
<dbReference type="AlphaFoldDB" id="D8Q1V4"/>
<feature type="non-terminal residue" evidence="2">
    <location>
        <position position="593"/>
    </location>
</feature>
<dbReference type="RefSeq" id="XP_003033470.1">
    <property type="nucleotide sequence ID" value="XM_003033424.1"/>
</dbReference>
<accession>D8Q1V4</accession>
<gene>
    <name evidence="2" type="ORF">SCHCODRAFT_108376</name>
</gene>